<reference evidence="2 3" key="1">
    <citation type="submission" date="2024-06" db="EMBL/GenBank/DDBJ databases">
        <title>The Natural Products Discovery Center: Release of the First 8490 Sequenced Strains for Exploring Actinobacteria Biosynthetic Diversity.</title>
        <authorList>
            <person name="Kalkreuter E."/>
            <person name="Kautsar S.A."/>
            <person name="Yang D."/>
            <person name="Bader C.D."/>
            <person name="Teijaro C.N."/>
            <person name="Fluegel L."/>
            <person name="Davis C.M."/>
            <person name="Simpson J.R."/>
            <person name="Lauterbach L."/>
            <person name="Steele A.D."/>
            <person name="Gui C."/>
            <person name="Meng S."/>
            <person name="Li G."/>
            <person name="Viehrig K."/>
            <person name="Ye F."/>
            <person name="Su P."/>
            <person name="Kiefer A.F."/>
            <person name="Nichols A."/>
            <person name="Cepeda A.J."/>
            <person name="Yan W."/>
            <person name="Fan B."/>
            <person name="Jiang Y."/>
            <person name="Adhikari A."/>
            <person name="Zheng C.-J."/>
            <person name="Schuster L."/>
            <person name="Cowan T.M."/>
            <person name="Smanski M.J."/>
            <person name="Chevrette M.G."/>
            <person name="De Carvalho L.P.S."/>
            <person name="Shen B."/>
        </authorList>
    </citation>
    <scope>NUCLEOTIDE SEQUENCE [LARGE SCALE GENOMIC DNA]</scope>
    <source>
        <strain evidence="2 3">NPDC006337</strain>
    </source>
</reference>
<evidence type="ECO:0000313" key="3">
    <source>
        <dbReference type="Proteomes" id="UP001550378"/>
    </source>
</evidence>
<keyword evidence="1" id="KW-0732">Signal</keyword>
<evidence type="ECO:0000313" key="2">
    <source>
        <dbReference type="EMBL" id="MEU0711370.1"/>
    </source>
</evidence>
<dbReference type="InterPro" id="IPR006311">
    <property type="entry name" value="TAT_signal"/>
</dbReference>
<feature type="chain" id="PRO_5045807653" evidence="1">
    <location>
        <begin position="30"/>
        <end position="148"/>
    </location>
</feature>
<dbReference type="RefSeq" id="WP_359657775.1">
    <property type="nucleotide sequence ID" value="NZ_JBEXZO010000032.1"/>
</dbReference>
<name>A0ABV2WDC8_9ACTN</name>
<evidence type="ECO:0000256" key="1">
    <source>
        <dbReference type="SAM" id="SignalP"/>
    </source>
</evidence>
<accession>A0ABV2WDC8</accession>
<gene>
    <name evidence="2" type="ORF">ABZ508_28825</name>
</gene>
<dbReference type="PROSITE" id="PS51318">
    <property type="entry name" value="TAT"/>
    <property type="match status" value="1"/>
</dbReference>
<keyword evidence="3" id="KW-1185">Reference proteome</keyword>
<sequence>MNTRRLLKATTAAAAAVAALTLGSPAAVASPAAAQAGLPTTTASSASTASAAATSVYIWATNVNVRYDGADADCVHYPSRGSCVKIVATVSRTTAEGMCQHPGEEIVDSGYRNRWWTLLKLPDGTIGWVNNIYIQGGEKIAGVPDCGW</sequence>
<proteinExistence type="predicted"/>
<dbReference type="Proteomes" id="UP001550378">
    <property type="component" value="Unassembled WGS sequence"/>
</dbReference>
<comment type="caution">
    <text evidence="2">The sequence shown here is derived from an EMBL/GenBank/DDBJ whole genome shotgun (WGS) entry which is preliminary data.</text>
</comment>
<dbReference type="EMBL" id="JBEXZR010000034">
    <property type="protein sequence ID" value="MEU0711370.1"/>
    <property type="molecule type" value="Genomic_DNA"/>
</dbReference>
<feature type="signal peptide" evidence="1">
    <location>
        <begin position="1"/>
        <end position="29"/>
    </location>
</feature>
<organism evidence="2 3">
    <name type="scientific">Streptomyces lavendulocolor</name>
    <dbReference type="NCBI Taxonomy" id="67316"/>
    <lineage>
        <taxon>Bacteria</taxon>
        <taxon>Bacillati</taxon>
        <taxon>Actinomycetota</taxon>
        <taxon>Actinomycetes</taxon>
        <taxon>Kitasatosporales</taxon>
        <taxon>Streptomycetaceae</taxon>
        <taxon>Streptomyces</taxon>
    </lineage>
</organism>
<protein>
    <submittedName>
        <fullName evidence="2">Peptidase M23</fullName>
    </submittedName>
</protein>